<evidence type="ECO:0000256" key="3">
    <source>
        <dbReference type="ARBA" id="ARBA00023012"/>
    </source>
</evidence>
<dbReference type="InterPro" id="IPR036890">
    <property type="entry name" value="HATPase_C_sf"/>
</dbReference>
<dbReference type="SUPFAM" id="SSF55874">
    <property type="entry name" value="ATPase domain of HSP90 chaperone/DNA topoisomerase II/histidine kinase"/>
    <property type="match status" value="1"/>
</dbReference>
<keyword evidence="3" id="KW-0902">Two-component regulatory system</keyword>
<sequence>MGAVTSWYRRVREDWPQGDTALYVTRPGREDLPPGRARRTMRVLGPVMGIVWAVFLLQPWQAAWDSAAGWERVVSLLAVLALAFSFAWVVFTHAGPHGRTMPLRRAVPFLAGQGVLVALACLAADQDGLVGLVFICVSGIFLLRDPRALGLALGSSVVIVVVPRLVPGWETIDDLVISVVLASVAVFGFTQLVMRNRQLQVARDEVAVLAVERERERIARDMHDVLGHSLTVISVKAELAAKLFEVDPARSRTEMLEVQTLARTALADVRGMVTATRAVTLAGELAGARQAFDSAAIEAVVPGTIDEVPDELRVLFAWAIREGTTNVLRHSAASHVQIAMTAETLTVDDDGTGPAADERGNGLHGLVERARSAGARVEVSTSPLGGFRLLVTTREATP</sequence>
<dbReference type="PANTHER" id="PTHR24421:SF63">
    <property type="entry name" value="SENSOR HISTIDINE KINASE DESK"/>
    <property type="match status" value="1"/>
</dbReference>
<feature type="transmembrane region" description="Helical" evidence="4">
    <location>
        <begin position="151"/>
        <end position="169"/>
    </location>
</feature>
<dbReference type="InterPro" id="IPR011712">
    <property type="entry name" value="Sig_transdc_His_kin_sub3_dim/P"/>
</dbReference>
<reference evidence="6 7" key="1">
    <citation type="submission" date="2018-08" db="EMBL/GenBank/DDBJ databases">
        <title>Cellulomonas rhizosphaerae sp. nov., a novel actinomycete isolated from soil.</title>
        <authorList>
            <person name="Tian Y."/>
        </authorList>
    </citation>
    <scope>NUCLEOTIDE SEQUENCE [LARGE SCALE GENOMIC DNA]</scope>
    <source>
        <strain evidence="6 7">NEAU-TCZ24</strain>
    </source>
</reference>
<keyword evidence="4" id="KW-0812">Transmembrane</keyword>
<dbReference type="PANTHER" id="PTHR24421">
    <property type="entry name" value="NITRATE/NITRITE SENSOR PROTEIN NARX-RELATED"/>
    <property type="match status" value="1"/>
</dbReference>
<organism evidence="6 7">
    <name type="scientific">Cellulomonas rhizosphaerae</name>
    <dbReference type="NCBI Taxonomy" id="2293719"/>
    <lineage>
        <taxon>Bacteria</taxon>
        <taxon>Bacillati</taxon>
        <taxon>Actinomycetota</taxon>
        <taxon>Actinomycetes</taxon>
        <taxon>Micrococcales</taxon>
        <taxon>Cellulomonadaceae</taxon>
        <taxon>Cellulomonas</taxon>
    </lineage>
</organism>
<dbReference type="Proteomes" id="UP000283374">
    <property type="component" value="Unassembled WGS sequence"/>
</dbReference>
<dbReference type="Pfam" id="PF07730">
    <property type="entry name" value="HisKA_3"/>
    <property type="match status" value="1"/>
</dbReference>
<dbReference type="InterPro" id="IPR050482">
    <property type="entry name" value="Sensor_HK_TwoCompSys"/>
</dbReference>
<feature type="domain" description="Signal transduction histidine kinase subgroup 3 dimerisation and phosphoacceptor" evidence="5">
    <location>
        <begin position="214"/>
        <end position="279"/>
    </location>
</feature>
<feature type="transmembrane region" description="Helical" evidence="4">
    <location>
        <begin position="175"/>
        <end position="194"/>
    </location>
</feature>
<evidence type="ECO:0000313" key="6">
    <source>
        <dbReference type="EMBL" id="RHA37580.1"/>
    </source>
</evidence>
<evidence type="ECO:0000256" key="4">
    <source>
        <dbReference type="SAM" id="Phobius"/>
    </source>
</evidence>
<comment type="caution">
    <text evidence="6">The sequence shown here is derived from an EMBL/GenBank/DDBJ whole genome shotgun (WGS) entry which is preliminary data.</text>
</comment>
<evidence type="ECO:0000256" key="1">
    <source>
        <dbReference type="ARBA" id="ARBA00022679"/>
    </source>
</evidence>
<keyword evidence="4" id="KW-0472">Membrane</keyword>
<feature type="transmembrane region" description="Helical" evidence="4">
    <location>
        <begin position="128"/>
        <end position="144"/>
    </location>
</feature>
<feature type="transmembrane region" description="Helical" evidence="4">
    <location>
        <begin position="73"/>
        <end position="91"/>
    </location>
</feature>
<keyword evidence="1" id="KW-0808">Transferase</keyword>
<dbReference type="GO" id="GO:0000155">
    <property type="term" value="F:phosphorelay sensor kinase activity"/>
    <property type="evidence" value="ECO:0007669"/>
    <property type="project" value="InterPro"/>
</dbReference>
<evidence type="ECO:0000256" key="2">
    <source>
        <dbReference type="ARBA" id="ARBA00022777"/>
    </source>
</evidence>
<protein>
    <submittedName>
        <fullName evidence="6">Sensor histidine kinase</fullName>
    </submittedName>
</protein>
<keyword evidence="4" id="KW-1133">Transmembrane helix</keyword>
<dbReference type="GO" id="GO:0046983">
    <property type="term" value="F:protein dimerization activity"/>
    <property type="evidence" value="ECO:0007669"/>
    <property type="project" value="InterPro"/>
</dbReference>
<dbReference type="Gene3D" id="1.20.5.1930">
    <property type="match status" value="1"/>
</dbReference>
<dbReference type="Gene3D" id="3.30.565.10">
    <property type="entry name" value="Histidine kinase-like ATPase, C-terminal domain"/>
    <property type="match status" value="1"/>
</dbReference>
<keyword evidence="7" id="KW-1185">Reference proteome</keyword>
<proteinExistence type="predicted"/>
<gene>
    <name evidence="6" type="ORF">D1825_17105</name>
</gene>
<dbReference type="AlphaFoldDB" id="A0A413RHI1"/>
<keyword evidence="2 6" id="KW-0418">Kinase</keyword>
<dbReference type="GO" id="GO:0016020">
    <property type="term" value="C:membrane"/>
    <property type="evidence" value="ECO:0007669"/>
    <property type="project" value="InterPro"/>
</dbReference>
<dbReference type="CDD" id="cd16917">
    <property type="entry name" value="HATPase_UhpB-NarQ-NarX-like"/>
    <property type="match status" value="1"/>
</dbReference>
<name>A0A413RHI1_9CELL</name>
<feature type="transmembrane region" description="Helical" evidence="4">
    <location>
        <begin position="103"/>
        <end position="122"/>
    </location>
</feature>
<accession>A0A413RHI1</accession>
<evidence type="ECO:0000259" key="5">
    <source>
        <dbReference type="Pfam" id="PF07730"/>
    </source>
</evidence>
<dbReference type="EMBL" id="QWKP01000222">
    <property type="protein sequence ID" value="RHA37580.1"/>
    <property type="molecule type" value="Genomic_DNA"/>
</dbReference>
<feature type="transmembrane region" description="Helical" evidence="4">
    <location>
        <begin position="43"/>
        <end position="61"/>
    </location>
</feature>
<evidence type="ECO:0000313" key="7">
    <source>
        <dbReference type="Proteomes" id="UP000283374"/>
    </source>
</evidence>